<proteinExistence type="predicted"/>
<feature type="domain" description="Type II CBASS E2 protein" evidence="1">
    <location>
        <begin position="22"/>
        <end position="139"/>
    </location>
</feature>
<gene>
    <name evidence="2" type="ORF">FPZ43_03205</name>
</gene>
<comment type="caution">
    <text evidence="2">The sequence shown here is derived from an EMBL/GenBank/DDBJ whole genome shotgun (WGS) entry which is preliminary data.</text>
</comment>
<organism evidence="2 3">
    <name type="scientific">Mucilaginibacter pallidiroseus</name>
    <dbReference type="NCBI Taxonomy" id="2599295"/>
    <lineage>
        <taxon>Bacteria</taxon>
        <taxon>Pseudomonadati</taxon>
        <taxon>Bacteroidota</taxon>
        <taxon>Sphingobacteriia</taxon>
        <taxon>Sphingobacteriales</taxon>
        <taxon>Sphingobacteriaceae</taxon>
        <taxon>Mucilaginibacter</taxon>
    </lineage>
</organism>
<evidence type="ECO:0000313" key="2">
    <source>
        <dbReference type="EMBL" id="TWR31497.1"/>
    </source>
</evidence>
<evidence type="ECO:0000259" key="1">
    <source>
        <dbReference type="Pfam" id="PF26395"/>
    </source>
</evidence>
<accession>A0A563UJF1</accession>
<dbReference type="OrthoDB" id="4736406at2"/>
<reference evidence="2 3" key="1">
    <citation type="submission" date="2019-07" db="EMBL/GenBank/DDBJ databases">
        <authorList>
            <person name="Kim J."/>
        </authorList>
    </citation>
    <scope>NUCLEOTIDE SEQUENCE [LARGE SCALE GENOMIC DNA]</scope>
    <source>
        <strain evidence="3">dk17</strain>
    </source>
</reference>
<name>A0A563UJF1_9SPHI</name>
<protein>
    <recommendedName>
        <fullName evidence="1">Type II CBASS E2 protein domain-containing protein</fullName>
    </recommendedName>
</protein>
<dbReference type="Proteomes" id="UP000320042">
    <property type="component" value="Unassembled WGS sequence"/>
</dbReference>
<dbReference type="Pfam" id="PF26395">
    <property type="entry name" value="E2-CBASS"/>
    <property type="match status" value="1"/>
</dbReference>
<dbReference type="EMBL" id="VOEJ01000001">
    <property type="protein sequence ID" value="TWR31497.1"/>
    <property type="molecule type" value="Genomic_DNA"/>
</dbReference>
<keyword evidence="3" id="KW-1185">Reference proteome</keyword>
<sequence>MAANILIPQRRLQGTHLLRVEAALLKKHYDFLTSKIINGVLFVHGYCKPTNYSITYNYKIVYDPAKTPKVYVTEPQICYHEEIHMYADDNRLCLYYPRDHSWNDNSRLFNTIIPWTHKWFLFYELYLITGKWEHPYVEHRRI</sequence>
<evidence type="ECO:0000313" key="3">
    <source>
        <dbReference type="Proteomes" id="UP000320042"/>
    </source>
</evidence>
<dbReference type="InterPro" id="IPR058588">
    <property type="entry name" value="E2-CBASS"/>
</dbReference>
<dbReference type="RefSeq" id="WP_146380394.1">
    <property type="nucleotide sequence ID" value="NZ_VOEJ01000001.1"/>
</dbReference>
<dbReference type="AlphaFoldDB" id="A0A563UJF1"/>